<reference evidence="2" key="2">
    <citation type="journal article" date="2022" name="Microbiol. Resour. Announc.">
        <title>Metagenome Sequencing to Explore Phylogenomics of Terrestrial Cyanobacteria.</title>
        <authorList>
            <person name="Ward R.D."/>
            <person name="Stajich J.E."/>
            <person name="Johansen J.R."/>
            <person name="Huntemann M."/>
            <person name="Clum A."/>
            <person name="Foster B."/>
            <person name="Foster B."/>
            <person name="Roux S."/>
            <person name="Palaniappan K."/>
            <person name="Varghese N."/>
            <person name="Mukherjee S."/>
            <person name="Reddy T.B.K."/>
            <person name="Daum C."/>
            <person name="Copeland A."/>
            <person name="Chen I.A."/>
            <person name="Ivanova N.N."/>
            <person name="Kyrpides N.C."/>
            <person name="Shapiro N."/>
            <person name="Eloe-Fadrosh E.A."/>
            <person name="Pietrasiak N."/>
        </authorList>
    </citation>
    <scope>NUCLEOTIDE SEQUENCE</scope>
    <source>
        <strain evidence="2">UHER 2000/2452</strain>
    </source>
</reference>
<dbReference type="NCBIfam" id="NF033465">
    <property type="entry name" value="PTPA-CTERM"/>
    <property type="match status" value="1"/>
</dbReference>
<feature type="chain" id="PRO_5037163798" evidence="1">
    <location>
        <begin position="34"/>
        <end position="236"/>
    </location>
</feature>
<evidence type="ECO:0000313" key="3">
    <source>
        <dbReference type="Proteomes" id="UP000757435"/>
    </source>
</evidence>
<proteinExistence type="predicted"/>
<dbReference type="EMBL" id="JAHHHD010000035">
    <property type="protein sequence ID" value="MBW4661393.1"/>
    <property type="molecule type" value="Genomic_DNA"/>
</dbReference>
<dbReference type="Proteomes" id="UP000757435">
    <property type="component" value="Unassembled WGS sequence"/>
</dbReference>
<evidence type="ECO:0000256" key="1">
    <source>
        <dbReference type="SAM" id="SignalP"/>
    </source>
</evidence>
<sequence>MTTSTLVQRFALTTSLLGAIGIGSLTLTAPAQAASITNFSDWNTFGDVLPTPTTADLSTDGLQDDDFPLPSGSFNVSGTPAGPVGTVGGLEDFIGVPIGSLDPDPVFPLAYEGSAIRYTVDAAAGDSFSFNSIFNTNDTVFSDYAFFSANGAITTLNTAPGINSPFQYVFATPGTYNLALGIVDVGDFNGSSTVSLSNAQYTSTAIPTPAVLPGLIGMGIATWRKRKAAQAENSAS</sequence>
<feature type="signal peptide" evidence="1">
    <location>
        <begin position="1"/>
        <end position="33"/>
    </location>
</feature>
<gene>
    <name evidence="2" type="ORF">KME15_22185</name>
</gene>
<comment type="caution">
    <text evidence="2">The sequence shown here is derived from an EMBL/GenBank/DDBJ whole genome shotgun (WGS) entry which is preliminary data.</text>
</comment>
<dbReference type="AlphaFoldDB" id="A0A951QES0"/>
<accession>A0A951QES0</accession>
<protein>
    <submittedName>
        <fullName evidence="2">PTPA-CTERM sorting domain-containing protein</fullName>
    </submittedName>
</protein>
<keyword evidence="1" id="KW-0732">Signal</keyword>
<name>A0A951QES0_9CYAN</name>
<organism evidence="2 3">
    <name type="scientific">Drouetiella hepatica Uher 2000/2452</name>
    <dbReference type="NCBI Taxonomy" id="904376"/>
    <lineage>
        <taxon>Bacteria</taxon>
        <taxon>Bacillati</taxon>
        <taxon>Cyanobacteriota</taxon>
        <taxon>Cyanophyceae</taxon>
        <taxon>Oculatellales</taxon>
        <taxon>Oculatellaceae</taxon>
        <taxon>Drouetiella</taxon>
    </lineage>
</organism>
<evidence type="ECO:0000313" key="2">
    <source>
        <dbReference type="EMBL" id="MBW4661393.1"/>
    </source>
</evidence>
<reference evidence="2" key="1">
    <citation type="submission" date="2021-05" db="EMBL/GenBank/DDBJ databases">
        <authorList>
            <person name="Pietrasiak N."/>
            <person name="Ward R."/>
            <person name="Stajich J.E."/>
            <person name="Kurbessoian T."/>
        </authorList>
    </citation>
    <scope>NUCLEOTIDE SEQUENCE</scope>
    <source>
        <strain evidence="2">UHER 2000/2452</strain>
    </source>
</reference>